<accession>A0ABU5UQF4</accession>
<protein>
    <submittedName>
        <fullName evidence="3">PIN domain-containing protein</fullName>
    </submittedName>
</protein>
<dbReference type="InterPro" id="IPR029060">
    <property type="entry name" value="PIN-like_dom_sf"/>
</dbReference>
<dbReference type="Pfam" id="PF13470">
    <property type="entry name" value="PIN_3"/>
    <property type="match status" value="1"/>
</dbReference>
<feature type="domain" description="VapC50 C-terminal" evidence="2">
    <location>
        <begin position="128"/>
        <end position="179"/>
    </location>
</feature>
<gene>
    <name evidence="3" type="ORF">VB695_08090</name>
</gene>
<sequence>MARRLVVLDSCVLFPMYLRDTLLRCAWGGLYIPCWSQEILDGATRNLVLTGKMQPEKAKNLETQIKVHFPEAMVEVPSALVEVMTNHPGDRHVLATAVSAKADIIVTSNLKHFQDHDLAPWQIIAQSPDEFLTELYNLYPQQVIEVLQRQSQGLQKPPMSFENLLELLSREVPTFASNIKSQTS</sequence>
<comment type="caution">
    <text evidence="3">The sequence shown here is derived from an EMBL/GenBank/DDBJ whole genome shotgun (WGS) entry which is preliminary data.</text>
</comment>
<evidence type="ECO:0000313" key="3">
    <source>
        <dbReference type="EMBL" id="MEA5608034.1"/>
    </source>
</evidence>
<name>A0ABU5UQF4_NODSP</name>
<evidence type="ECO:0000259" key="2">
    <source>
        <dbReference type="Pfam" id="PF26343"/>
    </source>
</evidence>
<evidence type="ECO:0000313" key="4">
    <source>
        <dbReference type="Proteomes" id="UP001303285"/>
    </source>
</evidence>
<dbReference type="Proteomes" id="UP001303285">
    <property type="component" value="Unassembled WGS sequence"/>
</dbReference>
<keyword evidence="4" id="KW-1185">Reference proteome</keyword>
<dbReference type="EMBL" id="JAYGHK010000021">
    <property type="protein sequence ID" value="MEA5608034.1"/>
    <property type="molecule type" value="Genomic_DNA"/>
</dbReference>
<organism evidence="3 4">
    <name type="scientific">Nodularia spumigena UHCC 0060</name>
    <dbReference type="NCBI Taxonomy" id="3110300"/>
    <lineage>
        <taxon>Bacteria</taxon>
        <taxon>Bacillati</taxon>
        <taxon>Cyanobacteriota</taxon>
        <taxon>Cyanophyceae</taxon>
        <taxon>Nostocales</taxon>
        <taxon>Nodulariaceae</taxon>
        <taxon>Nodularia</taxon>
    </lineage>
</organism>
<reference evidence="3 4" key="1">
    <citation type="submission" date="2023-12" db="EMBL/GenBank/DDBJ databases">
        <title>Baltic Sea Cyanobacteria.</title>
        <authorList>
            <person name="Delbaje E."/>
            <person name="Fewer D.P."/>
            <person name="Shishido T.K."/>
        </authorList>
    </citation>
    <scope>NUCLEOTIDE SEQUENCE [LARGE SCALE GENOMIC DNA]</scope>
    <source>
        <strain evidence="3 4">UHCC 0060</strain>
    </source>
</reference>
<dbReference type="SUPFAM" id="SSF88723">
    <property type="entry name" value="PIN domain-like"/>
    <property type="match status" value="1"/>
</dbReference>
<dbReference type="InterPro" id="IPR002716">
    <property type="entry name" value="PIN_dom"/>
</dbReference>
<feature type="domain" description="PIN" evidence="1">
    <location>
        <begin position="6"/>
        <end position="110"/>
    </location>
</feature>
<dbReference type="InterPro" id="IPR058652">
    <property type="entry name" value="VapC50_C"/>
</dbReference>
<dbReference type="Pfam" id="PF26343">
    <property type="entry name" value="VapC50_C"/>
    <property type="match status" value="1"/>
</dbReference>
<evidence type="ECO:0000259" key="1">
    <source>
        <dbReference type="Pfam" id="PF13470"/>
    </source>
</evidence>
<proteinExistence type="predicted"/>